<evidence type="ECO:0000313" key="5">
    <source>
        <dbReference type="Proteomes" id="UP000199501"/>
    </source>
</evidence>
<protein>
    <submittedName>
        <fullName evidence="4">NTE family protein</fullName>
    </submittedName>
</protein>
<dbReference type="OrthoDB" id="2339873at2"/>
<feature type="active site" description="Proton acceptor" evidence="2">
    <location>
        <position position="189"/>
    </location>
</feature>
<proteinExistence type="predicted"/>
<evidence type="ECO:0000259" key="3">
    <source>
        <dbReference type="PROSITE" id="PS51635"/>
    </source>
</evidence>
<keyword evidence="2" id="KW-0378">Hydrolase</keyword>
<sequence length="292" mass="30324">MTRRGLVVGCGGTVGFAWSVAALHSLSRDLAWDPRSAEVMVGTSAGAELVAILAAGFTVDDVLAALTDQPHAPALLRDHFAACPGALPPVPALGFAAPRLPRVGAHPLARLAGLLPLGRGDQTWLHRLGDALAPQVAHRDTLLVAADRDTGERVVFDAATGPLGPAIAASWAIPGWFPPVEIGGRAHIDGGVLSPTSADLLVSRGLDEVVVIAPMTSAGPAPARGLSRLERLLRRPMSRLLDAEAAALRAAGTVVHRIEPGPEDLAAMGPNFMDPRRALSTVETALRVRAPR</sequence>
<dbReference type="GO" id="GO:0016042">
    <property type="term" value="P:lipid catabolic process"/>
    <property type="evidence" value="ECO:0007669"/>
    <property type="project" value="UniProtKB-UniRule"/>
</dbReference>
<dbReference type="EMBL" id="FMZZ01000002">
    <property type="protein sequence ID" value="SDC41895.1"/>
    <property type="molecule type" value="Genomic_DNA"/>
</dbReference>
<dbReference type="InterPro" id="IPR016035">
    <property type="entry name" value="Acyl_Trfase/lysoPLipase"/>
</dbReference>
<dbReference type="Pfam" id="PF01734">
    <property type="entry name" value="Patatin"/>
    <property type="match status" value="1"/>
</dbReference>
<dbReference type="STRING" id="1271860.SAMN05216174_10241"/>
<accession>A0A1G6LGL5</accession>
<feature type="active site" description="Nucleophile" evidence="2">
    <location>
        <position position="44"/>
    </location>
</feature>
<dbReference type="GO" id="GO:0016787">
    <property type="term" value="F:hydrolase activity"/>
    <property type="evidence" value="ECO:0007669"/>
    <property type="project" value="UniProtKB-UniRule"/>
</dbReference>
<feature type="short sequence motif" description="GXSXG" evidence="2">
    <location>
        <begin position="42"/>
        <end position="46"/>
    </location>
</feature>
<keyword evidence="1 2" id="KW-0443">Lipid metabolism</keyword>
<dbReference type="Gene3D" id="3.40.1090.10">
    <property type="entry name" value="Cytosolic phospholipase A2 catalytic domain"/>
    <property type="match status" value="1"/>
</dbReference>
<feature type="short sequence motif" description="DGA/G" evidence="2">
    <location>
        <begin position="189"/>
        <end position="191"/>
    </location>
</feature>
<gene>
    <name evidence="4" type="ORF">SAMN05216174_10241</name>
</gene>
<evidence type="ECO:0000313" key="4">
    <source>
        <dbReference type="EMBL" id="SDC41895.1"/>
    </source>
</evidence>
<dbReference type="RefSeq" id="WP_091448854.1">
    <property type="nucleotide sequence ID" value="NZ_FMZZ01000002.1"/>
</dbReference>
<dbReference type="PROSITE" id="PS51635">
    <property type="entry name" value="PNPLA"/>
    <property type="match status" value="1"/>
</dbReference>
<dbReference type="InterPro" id="IPR002641">
    <property type="entry name" value="PNPLA_dom"/>
</dbReference>
<keyword evidence="2" id="KW-0442">Lipid degradation</keyword>
<evidence type="ECO:0000256" key="2">
    <source>
        <dbReference type="PROSITE-ProRule" id="PRU01161"/>
    </source>
</evidence>
<comment type="caution">
    <text evidence="2">Lacks conserved residue(s) required for the propagation of feature annotation.</text>
</comment>
<reference evidence="5" key="1">
    <citation type="submission" date="2016-10" db="EMBL/GenBank/DDBJ databases">
        <authorList>
            <person name="Varghese N."/>
            <person name="Submissions S."/>
        </authorList>
    </citation>
    <scope>NUCLEOTIDE SEQUENCE [LARGE SCALE GENOMIC DNA]</scope>
    <source>
        <strain evidence="5">IBRC-M 10403</strain>
    </source>
</reference>
<keyword evidence="5" id="KW-1185">Reference proteome</keyword>
<organism evidence="4 5">
    <name type="scientific">Actinokineospora iranica</name>
    <dbReference type="NCBI Taxonomy" id="1271860"/>
    <lineage>
        <taxon>Bacteria</taxon>
        <taxon>Bacillati</taxon>
        <taxon>Actinomycetota</taxon>
        <taxon>Actinomycetes</taxon>
        <taxon>Pseudonocardiales</taxon>
        <taxon>Pseudonocardiaceae</taxon>
        <taxon>Actinokineospora</taxon>
    </lineage>
</organism>
<name>A0A1G6LGL5_9PSEU</name>
<dbReference type="Proteomes" id="UP000199501">
    <property type="component" value="Unassembled WGS sequence"/>
</dbReference>
<dbReference type="SUPFAM" id="SSF52151">
    <property type="entry name" value="FabD/lysophospholipase-like"/>
    <property type="match status" value="1"/>
</dbReference>
<evidence type="ECO:0000256" key="1">
    <source>
        <dbReference type="ARBA" id="ARBA00023098"/>
    </source>
</evidence>
<dbReference type="AlphaFoldDB" id="A0A1G6LGL5"/>
<feature type="domain" description="PNPLA" evidence="3">
    <location>
        <begin position="6"/>
        <end position="202"/>
    </location>
</feature>